<evidence type="ECO:0000313" key="6">
    <source>
        <dbReference type="Proteomes" id="UP000000657"/>
    </source>
</evidence>
<keyword evidence="6" id="KW-1185">Reference proteome</keyword>
<dbReference type="KEGG" id="fal:FRAAL3318"/>
<dbReference type="PANTHER" id="PTHR30408:SF12">
    <property type="entry name" value="TYPE I RESTRICTION ENZYME MJAVIII SPECIFICITY SUBUNIT"/>
    <property type="match status" value="1"/>
</dbReference>
<feature type="domain" description="Type I restriction modification DNA specificity" evidence="4">
    <location>
        <begin position="8"/>
        <end position="173"/>
    </location>
</feature>
<gene>
    <name evidence="5" type="primary">hsdS</name>
    <name evidence="5" type="ordered locus">FRAAL3318</name>
</gene>
<sequence>MSGYPATPLGEFCEIISGATPKTASEEYWGGEIPWATPRDLGSLNSKFLASTSRAITEAGLRSCATHVLPAGSVLLTSRAPIGSVAINARPMATNQGFKSLVPDTSRALPGYLYHWLRCQRSRLQSLGNGATFKELSKSATARIAVPLPPLSEQKRIEQMLDQADTIRARRRETIARLEELAQSIFSVMFGNPVQNERGWRRVPLSELVVRIDSGRSPVCLDRPARPGEWGVLKLGAVTSCVYRAGENKALPPDVAAFSACEVRPGDLLFSRKNTRELVAACALVDATPARLLLPDLIFRLVVEPRSAVDPVYLHRLLTHPEKRRKVQGLASGSSASMPNISKSRLLGLEIELPPMEVQKEFANRVRALERIKVAHQASLVEQDELVASLAHRAFRGEL</sequence>
<dbReference type="OrthoDB" id="9798929at2"/>
<dbReference type="AlphaFoldDB" id="Q0RKJ6"/>
<dbReference type="InterPro" id="IPR000055">
    <property type="entry name" value="Restrct_endonuc_typeI_TRD"/>
</dbReference>
<dbReference type="PANTHER" id="PTHR30408">
    <property type="entry name" value="TYPE-1 RESTRICTION ENZYME ECOKI SPECIFICITY PROTEIN"/>
    <property type="match status" value="1"/>
</dbReference>
<dbReference type="eggNOG" id="COG0732">
    <property type="taxonomic scope" value="Bacteria"/>
</dbReference>
<organism evidence="5 6">
    <name type="scientific">Frankia alni (strain DSM 45986 / CECT 9034 / ACN14a)</name>
    <dbReference type="NCBI Taxonomy" id="326424"/>
    <lineage>
        <taxon>Bacteria</taxon>
        <taxon>Bacillati</taxon>
        <taxon>Actinomycetota</taxon>
        <taxon>Actinomycetes</taxon>
        <taxon>Frankiales</taxon>
        <taxon>Frankiaceae</taxon>
        <taxon>Frankia</taxon>
    </lineage>
</organism>
<dbReference type="REBASE" id="13296">
    <property type="entry name" value="S.FalAORF3317P"/>
</dbReference>
<dbReference type="HOGENOM" id="CLU_021095_10_1_11"/>
<dbReference type="GO" id="GO:0009307">
    <property type="term" value="P:DNA restriction-modification system"/>
    <property type="evidence" value="ECO:0007669"/>
    <property type="project" value="UniProtKB-KW"/>
</dbReference>
<evidence type="ECO:0000256" key="2">
    <source>
        <dbReference type="ARBA" id="ARBA00022747"/>
    </source>
</evidence>
<comment type="similarity">
    <text evidence="1">Belongs to the type-I restriction system S methylase family.</text>
</comment>
<dbReference type="InterPro" id="IPR052021">
    <property type="entry name" value="Type-I_RS_S_subunit"/>
</dbReference>
<evidence type="ECO:0000259" key="4">
    <source>
        <dbReference type="Pfam" id="PF01420"/>
    </source>
</evidence>
<dbReference type="RefSeq" id="WP_011604465.1">
    <property type="nucleotide sequence ID" value="NC_008278.1"/>
</dbReference>
<evidence type="ECO:0000256" key="1">
    <source>
        <dbReference type="ARBA" id="ARBA00010923"/>
    </source>
</evidence>
<dbReference type="GO" id="GO:0003677">
    <property type="term" value="F:DNA binding"/>
    <property type="evidence" value="ECO:0007669"/>
    <property type="project" value="UniProtKB-KW"/>
</dbReference>
<dbReference type="EMBL" id="CT573213">
    <property type="protein sequence ID" value="CAJ61962.1"/>
    <property type="molecule type" value="Genomic_DNA"/>
</dbReference>
<reference evidence="5 6" key="1">
    <citation type="journal article" date="2007" name="Genome Res.">
        <title>Genome characteristics of facultatively symbiotic Frankia sp. strains reflect host range and host plant biogeography.</title>
        <authorList>
            <person name="Normand P."/>
            <person name="Lapierre P."/>
            <person name="Tisa L.S."/>
            <person name="Gogarten J.P."/>
            <person name="Alloisio N."/>
            <person name="Bagnarol E."/>
            <person name="Bassi C.A."/>
            <person name="Berry A.M."/>
            <person name="Bickhart D.M."/>
            <person name="Choisne N."/>
            <person name="Couloux A."/>
            <person name="Cournoyer B."/>
            <person name="Cruveiller S."/>
            <person name="Daubin V."/>
            <person name="Demange N."/>
            <person name="Francino M.P."/>
            <person name="Goltsman E."/>
            <person name="Huang Y."/>
            <person name="Kopp O.R."/>
            <person name="Labarre L."/>
            <person name="Lapidus A."/>
            <person name="Lavire C."/>
            <person name="Marechal J."/>
            <person name="Martinez M."/>
            <person name="Mastronunzio J.E."/>
            <person name="Mullin B.C."/>
            <person name="Niemann J."/>
            <person name="Pujic P."/>
            <person name="Rawnsley T."/>
            <person name="Rouy Z."/>
            <person name="Schenowitz C."/>
            <person name="Sellstedt A."/>
            <person name="Tavares F."/>
            <person name="Tomkins J.P."/>
            <person name="Vallenet D."/>
            <person name="Valverde C."/>
            <person name="Wall L.G."/>
            <person name="Wang Y."/>
            <person name="Medigue C."/>
            <person name="Benson D.R."/>
        </authorList>
    </citation>
    <scope>NUCLEOTIDE SEQUENCE [LARGE SCALE GENOMIC DNA]</scope>
    <source>
        <strain evidence="6">DSM 45986 / CECT 9034 / ACN14a</strain>
    </source>
</reference>
<dbReference type="Gene3D" id="3.90.220.20">
    <property type="entry name" value="DNA methylase specificity domains"/>
    <property type="match status" value="2"/>
</dbReference>
<dbReference type="Proteomes" id="UP000000657">
    <property type="component" value="Chromosome"/>
</dbReference>
<dbReference type="SUPFAM" id="SSF116734">
    <property type="entry name" value="DNA methylase specificity domain"/>
    <property type="match status" value="2"/>
</dbReference>
<dbReference type="InterPro" id="IPR044946">
    <property type="entry name" value="Restrct_endonuc_typeI_TRD_sf"/>
</dbReference>
<dbReference type="CDD" id="cd17273">
    <property type="entry name" value="RMtype1_S_EcoJA69PI-TRD1-CR1_like"/>
    <property type="match status" value="1"/>
</dbReference>
<protein>
    <submittedName>
        <fullName evidence="5">Type I restriction modification enzyme protein S</fullName>
    </submittedName>
</protein>
<dbReference type="Pfam" id="PF01420">
    <property type="entry name" value="Methylase_S"/>
    <property type="match status" value="1"/>
</dbReference>
<name>Q0RKJ6_FRAAA</name>
<evidence type="ECO:0000256" key="3">
    <source>
        <dbReference type="ARBA" id="ARBA00023125"/>
    </source>
</evidence>
<accession>Q0RKJ6</accession>
<keyword evidence="3" id="KW-0238">DNA-binding</keyword>
<proteinExistence type="inferred from homology"/>
<dbReference type="CDD" id="cd17261">
    <property type="entry name" value="RMtype1_S_EcoKI-TRD2-CR2_like"/>
    <property type="match status" value="1"/>
</dbReference>
<keyword evidence="2" id="KW-0680">Restriction system</keyword>
<evidence type="ECO:0000313" key="5">
    <source>
        <dbReference type="EMBL" id="CAJ61962.1"/>
    </source>
</evidence>
<dbReference type="STRING" id="326424.FRAAL3318"/>